<evidence type="ECO:0000256" key="3">
    <source>
        <dbReference type="SAM" id="Phobius"/>
    </source>
</evidence>
<dbReference type="PRINTS" id="PR00081">
    <property type="entry name" value="GDHRDH"/>
</dbReference>
<dbReference type="Proteomes" id="UP000663864">
    <property type="component" value="Unassembled WGS sequence"/>
</dbReference>
<dbReference type="SUPFAM" id="SSF51735">
    <property type="entry name" value="NAD(P)-binding Rossmann-fold domains"/>
    <property type="match status" value="1"/>
</dbReference>
<dbReference type="Pfam" id="PF00106">
    <property type="entry name" value="adh_short"/>
    <property type="match status" value="1"/>
</dbReference>
<evidence type="ECO:0000313" key="5">
    <source>
        <dbReference type="Proteomes" id="UP000663864"/>
    </source>
</evidence>
<dbReference type="InterPro" id="IPR036291">
    <property type="entry name" value="NAD(P)-bd_dom_sf"/>
</dbReference>
<reference evidence="4" key="1">
    <citation type="submission" date="2021-02" db="EMBL/GenBank/DDBJ databases">
        <authorList>
            <person name="Nowell W R."/>
        </authorList>
    </citation>
    <scope>NUCLEOTIDE SEQUENCE</scope>
</reference>
<keyword evidence="3" id="KW-1133">Transmembrane helix</keyword>
<accession>A0A815RCM9</accession>
<sequence length="191" mass="21350">LTLDNSQQQKNDSQYWSIIQYSYLTELELVEAHKSYLEEFLLDTFSALFVPHFIWVLIRSSYICIGLYILGIYFAVRWFARGGHFDALHTENLSGKTYLITGSAGGIGKQTALELAKRGAKVVLFARPSNLQQTIDDVKKVAREAKLVSGYPLDLADLVSIKKGVEQYKVNEGEDASITALINNAGISVRQ</sequence>
<evidence type="ECO:0000256" key="2">
    <source>
        <dbReference type="ARBA" id="ARBA00023002"/>
    </source>
</evidence>
<comment type="similarity">
    <text evidence="1">Belongs to the short-chain dehydrogenases/reductases (SDR) family.</text>
</comment>
<proteinExistence type="inferred from homology"/>
<dbReference type="GO" id="GO:0016491">
    <property type="term" value="F:oxidoreductase activity"/>
    <property type="evidence" value="ECO:0007669"/>
    <property type="project" value="UniProtKB-KW"/>
</dbReference>
<gene>
    <name evidence="4" type="ORF">ZHD862_LOCUS36240</name>
</gene>
<name>A0A815RCM9_9BILA</name>
<protein>
    <submittedName>
        <fullName evidence="4">Uncharacterized protein</fullName>
    </submittedName>
</protein>
<organism evidence="4 5">
    <name type="scientific">Rotaria sordida</name>
    <dbReference type="NCBI Taxonomy" id="392033"/>
    <lineage>
        <taxon>Eukaryota</taxon>
        <taxon>Metazoa</taxon>
        <taxon>Spiralia</taxon>
        <taxon>Gnathifera</taxon>
        <taxon>Rotifera</taxon>
        <taxon>Eurotatoria</taxon>
        <taxon>Bdelloidea</taxon>
        <taxon>Philodinida</taxon>
        <taxon>Philodinidae</taxon>
        <taxon>Rotaria</taxon>
    </lineage>
</organism>
<dbReference type="PANTHER" id="PTHR24320:SF148">
    <property type="entry name" value="NAD(P)-BINDING ROSSMANN-FOLD SUPERFAMILY PROTEIN"/>
    <property type="match status" value="1"/>
</dbReference>
<dbReference type="AlphaFoldDB" id="A0A815RCM9"/>
<feature type="non-terminal residue" evidence="4">
    <location>
        <position position="1"/>
    </location>
</feature>
<feature type="transmembrane region" description="Helical" evidence="3">
    <location>
        <begin position="53"/>
        <end position="76"/>
    </location>
</feature>
<comment type="caution">
    <text evidence="4">The sequence shown here is derived from an EMBL/GenBank/DDBJ whole genome shotgun (WGS) entry which is preliminary data.</text>
</comment>
<dbReference type="PANTHER" id="PTHR24320">
    <property type="entry name" value="RETINOL DEHYDROGENASE"/>
    <property type="match status" value="1"/>
</dbReference>
<dbReference type="EMBL" id="CAJNOT010005729">
    <property type="protein sequence ID" value="CAF1473413.1"/>
    <property type="molecule type" value="Genomic_DNA"/>
</dbReference>
<keyword evidence="2" id="KW-0560">Oxidoreductase</keyword>
<dbReference type="Gene3D" id="3.40.50.720">
    <property type="entry name" value="NAD(P)-binding Rossmann-like Domain"/>
    <property type="match status" value="1"/>
</dbReference>
<keyword evidence="3" id="KW-0472">Membrane</keyword>
<keyword evidence="3" id="KW-0812">Transmembrane</keyword>
<evidence type="ECO:0000256" key="1">
    <source>
        <dbReference type="ARBA" id="ARBA00006484"/>
    </source>
</evidence>
<evidence type="ECO:0000313" key="4">
    <source>
        <dbReference type="EMBL" id="CAF1473413.1"/>
    </source>
</evidence>
<dbReference type="InterPro" id="IPR002347">
    <property type="entry name" value="SDR_fam"/>
</dbReference>